<proteinExistence type="predicted"/>
<dbReference type="AlphaFoldDB" id="A0A2P2NVT2"/>
<feature type="region of interest" description="Disordered" evidence="1">
    <location>
        <begin position="1"/>
        <end position="25"/>
    </location>
</feature>
<feature type="compositionally biased region" description="Basic and acidic residues" evidence="1">
    <location>
        <begin position="11"/>
        <end position="25"/>
    </location>
</feature>
<sequence length="25" mass="2973">MQPLKNISKHTLLERRKGTTENKIH</sequence>
<protein>
    <submittedName>
        <fullName evidence="2">Uncharacterized protein</fullName>
    </submittedName>
</protein>
<evidence type="ECO:0000256" key="1">
    <source>
        <dbReference type="SAM" id="MobiDB-lite"/>
    </source>
</evidence>
<dbReference type="EMBL" id="GGEC01066132">
    <property type="protein sequence ID" value="MBX46616.1"/>
    <property type="molecule type" value="Transcribed_RNA"/>
</dbReference>
<reference evidence="2" key="1">
    <citation type="submission" date="2018-02" db="EMBL/GenBank/DDBJ databases">
        <title>Rhizophora mucronata_Transcriptome.</title>
        <authorList>
            <person name="Meera S.P."/>
            <person name="Sreeshan A."/>
            <person name="Augustine A."/>
        </authorList>
    </citation>
    <scope>NUCLEOTIDE SEQUENCE</scope>
    <source>
        <tissue evidence="2">Leaf</tissue>
    </source>
</reference>
<accession>A0A2P2NVT2</accession>
<evidence type="ECO:0000313" key="2">
    <source>
        <dbReference type="EMBL" id="MBX46616.1"/>
    </source>
</evidence>
<name>A0A2P2NVT2_RHIMU</name>
<organism evidence="2">
    <name type="scientific">Rhizophora mucronata</name>
    <name type="common">Asiatic mangrove</name>
    <dbReference type="NCBI Taxonomy" id="61149"/>
    <lineage>
        <taxon>Eukaryota</taxon>
        <taxon>Viridiplantae</taxon>
        <taxon>Streptophyta</taxon>
        <taxon>Embryophyta</taxon>
        <taxon>Tracheophyta</taxon>
        <taxon>Spermatophyta</taxon>
        <taxon>Magnoliopsida</taxon>
        <taxon>eudicotyledons</taxon>
        <taxon>Gunneridae</taxon>
        <taxon>Pentapetalae</taxon>
        <taxon>rosids</taxon>
        <taxon>fabids</taxon>
        <taxon>Malpighiales</taxon>
        <taxon>Rhizophoraceae</taxon>
        <taxon>Rhizophora</taxon>
    </lineage>
</organism>